<dbReference type="AlphaFoldDB" id="A0A5Q5BDN6"/>
<feature type="signal peptide" evidence="1">
    <location>
        <begin position="1"/>
        <end position="27"/>
    </location>
</feature>
<dbReference type="SUPFAM" id="SSF53474">
    <property type="entry name" value="alpha/beta-Hydrolases"/>
    <property type="match status" value="1"/>
</dbReference>
<dbReference type="InterPro" id="IPR029058">
    <property type="entry name" value="AB_hydrolase_fold"/>
</dbReference>
<dbReference type="PANTHER" id="PTHR43265:SF1">
    <property type="entry name" value="ESTERASE ESTD"/>
    <property type="match status" value="1"/>
</dbReference>
<keyword evidence="1" id="KW-0732">Signal</keyword>
<dbReference type="InterPro" id="IPR053145">
    <property type="entry name" value="AB_hydrolase_Est10"/>
</dbReference>
<feature type="chain" id="PRO_5024382453" evidence="1">
    <location>
        <begin position="28"/>
        <end position="337"/>
    </location>
</feature>
<proteinExistence type="predicted"/>
<evidence type="ECO:0000313" key="2">
    <source>
        <dbReference type="EMBL" id="ABG06262.1"/>
    </source>
</evidence>
<dbReference type="GO" id="GO:0052689">
    <property type="term" value="F:carboxylic ester hydrolase activity"/>
    <property type="evidence" value="ECO:0007669"/>
    <property type="project" value="TreeGrafter"/>
</dbReference>
<dbReference type="KEGG" id="mmc:Mmcs_0141"/>
<protein>
    <submittedName>
        <fullName evidence="2">Putative secreted protein</fullName>
    </submittedName>
</protein>
<sequence precursor="true">MKAVVRLAASCIAAALLVAGCGSDDKAADETAPAQTGWVDDEVTFTADGLTIHGTYRHRDGSGPAALLISESGQTDRNGDNAVAGPVGNMRQLAELLSERDVASLRYDKVGTGRTGLGPYATRPADVGTAVYTAGAAAALRFLADQPDTASDRISVYALGEGTVHAMSLAAANDPAVHSLALLQPLAARYLDIITGRVRAEADPTVLANWLAAVEEIRTKGTVPAQLPEGLGAIVNPGNIKAVIEADRVDPLALAAKVPAGTPVLLTCSNSDGQAKCDALRPLMDALRHTELTVVELDGVNHVLRDDPSDNVANYAQQAPLSPQVVKALDEFVGEQP</sequence>
<dbReference type="EMBL" id="CP000384">
    <property type="protein sequence ID" value="ABG06262.1"/>
    <property type="molecule type" value="Genomic_DNA"/>
</dbReference>
<name>A0A5Q5BDN6_MYCSS</name>
<dbReference type="PROSITE" id="PS51257">
    <property type="entry name" value="PROKAR_LIPOPROTEIN"/>
    <property type="match status" value="1"/>
</dbReference>
<organism evidence="2">
    <name type="scientific">Mycobacterium sp. (strain MCS)</name>
    <dbReference type="NCBI Taxonomy" id="164756"/>
    <lineage>
        <taxon>Bacteria</taxon>
        <taxon>Bacillati</taxon>
        <taxon>Actinomycetota</taxon>
        <taxon>Actinomycetes</taxon>
        <taxon>Mycobacteriales</taxon>
        <taxon>Mycobacteriaceae</taxon>
        <taxon>Mycobacterium</taxon>
    </lineage>
</organism>
<evidence type="ECO:0000256" key="1">
    <source>
        <dbReference type="SAM" id="SignalP"/>
    </source>
</evidence>
<accession>A0A5Q5BDN6</accession>
<reference evidence="2" key="1">
    <citation type="submission" date="2006-06" db="EMBL/GenBank/DDBJ databases">
        <title>Complete sequence of chromosome of Mycobacterium sp. MCS.</title>
        <authorList>
            <consortium name="US DOE Joint Genome Institute"/>
            <person name="Copeland A."/>
            <person name="Lucas S."/>
            <person name="Lapidus A."/>
            <person name="Barry K."/>
            <person name="Detter J.C."/>
            <person name="Glavina del Rio T."/>
            <person name="Hammon N."/>
            <person name="Israni S."/>
            <person name="Dalin E."/>
            <person name="Tice H."/>
            <person name="Pitluck S."/>
            <person name="Martinez M."/>
            <person name="Schmutz J."/>
            <person name="Larimer F."/>
            <person name="Land M."/>
            <person name="Hauser L."/>
            <person name="Kyrpides N."/>
            <person name="Kim E."/>
            <person name="Miller C.D."/>
            <person name="Hughes J.E."/>
            <person name="Anderson A.J."/>
            <person name="Sims R.C."/>
            <person name="Richardson P."/>
        </authorList>
    </citation>
    <scope>NUCLEOTIDE SEQUENCE [LARGE SCALE GENOMIC DNA]</scope>
    <source>
        <strain evidence="2">MCS</strain>
    </source>
</reference>
<dbReference type="Gene3D" id="3.40.50.1820">
    <property type="entry name" value="alpha/beta hydrolase"/>
    <property type="match status" value="1"/>
</dbReference>
<dbReference type="PANTHER" id="PTHR43265">
    <property type="entry name" value="ESTERASE ESTD"/>
    <property type="match status" value="1"/>
</dbReference>
<gene>
    <name evidence="2" type="ordered locus">Mmcs_0141</name>
</gene>